<sequence>MQSLLHTKMWLTGILCLGLTSLVSGLLEESIVSFETSAKASVPLHDASIVYSADDPAGIEIGVTSLADDFEAITGTRPPVVRVEPDESIECTGCADNVIIAATVSSELIKALVQSGKLDVSGIDGKWESYQTNVVDDPIAGIKKALVITGSDKRGTIFGIYTLSEQCGQSPFHWWADVPATKHEKIYAIQKNTTFGPPSVQYRGLFINDEAPGLTGWWSKVHGVDHQRLNTEFYKHVFDMLLRLKGNFIWPAMWKSWVPTPGNIFFTDDPGNMQLADDYGIVVSTSHHEPMQKATNEWNETIKGPWDWEKNKDNVTSFMEDGARRAGKNETYFTLGMRGEGDGPIQADDPVAVLEDVFDTQRNILAKYYGNVSAANQVWTIYKEVATYYAAGLLPPDDVTLMFTDDNWGNIQRLPLANETARSGGIGIYYHLEYVGTPKSYKWQNTNNLAKVYKELYQAHQRGADRIWVVNIADIKPLEMPFGFIMDLAWNTSSLDFDTIPSYLEAFASREFGSEYASEISAILLEQSRLIGRRKYESVQSKTYSVLNYHENERVLSEWQALADKVISISNKLPEEHKDAYWHHVQYPILSGQAYYSVILGLGKNQQIGFERRNSANALADQVRADFDRDFDFTVKYDSIANGKWAGILSQPHYDQYVQSSGNDWAEPTKDVITGLWYVQLRQNSSYAFGNLGIFAEGSGSAQQQARSLASTWSSRPTTGDFAPILPIMDSYGQAIWTVDLFHRGDYRIPIEWEADLPFDWIHFTPSSGALSMNQLEQRINVSIDWSAVPDNLNESIGVRINYNHPPWFDLVHLPIMNYKAPAGFVGFPETSGIISIEAPHFQRKSEGNVTFAHIQYLGTRSNSGSIALRPYKEARVSEDVAQATWVEYDIYLFNDTSSLTATVYVNGGLDTDPTLRMKYSLTLSDGAQPANFTRLLGDPATAGDTPPNWRTTVADHVWIRNVTLGNVGKGSHTLRWQTNSPEVYLEKIVLNTRNGLRSSYLGPPETKLLA</sequence>
<protein>
    <submittedName>
        <fullName evidence="1">Uncharacterized protein</fullName>
    </submittedName>
</protein>
<dbReference type="Proteomes" id="UP001153334">
    <property type="component" value="Unassembled WGS sequence"/>
</dbReference>
<gene>
    <name evidence="1" type="ORF">ONZ43_g720</name>
</gene>
<organism evidence="1 2">
    <name type="scientific">Nemania bipapillata</name>
    <dbReference type="NCBI Taxonomy" id="110536"/>
    <lineage>
        <taxon>Eukaryota</taxon>
        <taxon>Fungi</taxon>
        <taxon>Dikarya</taxon>
        <taxon>Ascomycota</taxon>
        <taxon>Pezizomycotina</taxon>
        <taxon>Sordariomycetes</taxon>
        <taxon>Xylariomycetidae</taxon>
        <taxon>Xylariales</taxon>
        <taxon>Xylariaceae</taxon>
        <taxon>Nemania</taxon>
    </lineage>
</organism>
<proteinExistence type="predicted"/>
<comment type="caution">
    <text evidence="1">The sequence shown here is derived from an EMBL/GenBank/DDBJ whole genome shotgun (WGS) entry which is preliminary data.</text>
</comment>
<dbReference type="EMBL" id="JAPESX010000100">
    <property type="protein sequence ID" value="KAJ8123298.1"/>
    <property type="molecule type" value="Genomic_DNA"/>
</dbReference>
<keyword evidence="2" id="KW-1185">Reference proteome</keyword>
<evidence type="ECO:0000313" key="1">
    <source>
        <dbReference type="EMBL" id="KAJ8123298.1"/>
    </source>
</evidence>
<name>A0ACC2J801_9PEZI</name>
<reference evidence="1" key="1">
    <citation type="submission" date="2022-11" db="EMBL/GenBank/DDBJ databases">
        <title>Genome Sequence of Nemania bipapillata.</title>
        <authorList>
            <person name="Buettner E."/>
        </authorList>
    </citation>
    <scope>NUCLEOTIDE SEQUENCE</scope>
    <source>
        <strain evidence="1">CP14</strain>
    </source>
</reference>
<evidence type="ECO:0000313" key="2">
    <source>
        <dbReference type="Proteomes" id="UP001153334"/>
    </source>
</evidence>
<accession>A0ACC2J801</accession>